<reference evidence="2 4" key="3">
    <citation type="submission" date="2019-09" db="EMBL/GenBank/DDBJ databases">
        <title>High taxonomic diversity of Micromonospora strains isolated from Medicago sativa nodules in different geographical locations.</title>
        <authorList>
            <person name="Martinez-Hidalgo P."/>
            <person name="Flores-Felix J.D."/>
            <person name="Velazquez E."/>
            <person name="Brau L."/>
            <person name="Trujillo M.E."/>
            <person name="Martinez-Molina E."/>
        </authorList>
    </citation>
    <scope>NUCLEOTIDE SEQUENCE [LARGE SCALE GENOMIC DNA]</scope>
    <source>
        <strain evidence="2 4">ALFB5</strain>
    </source>
</reference>
<dbReference type="AlphaFoldDB" id="A0A1C6T956"/>
<proteinExistence type="predicted"/>
<dbReference type="EMBL" id="WAAR01000072">
    <property type="protein sequence ID" value="KAB1110965.1"/>
    <property type="molecule type" value="Genomic_DNA"/>
</dbReference>
<dbReference type="EMBL" id="CP031263">
    <property type="protein sequence ID" value="AXH90295.1"/>
    <property type="molecule type" value="Genomic_DNA"/>
</dbReference>
<accession>A0A1C6T956</accession>
<evidence type="ECO:0000313" key="1">
    <source>
        <dbReference type="EMBL" id="AXH90295.1"/>
    </source>
</evidence>
<reference evidence="1 3" key="2">
    <citation type="submission" date="2018-08" db="EMBL/GenBank/DDBJ databases">
        <title>Streptomyces kandeliansis sp. nov., an endophytic bacterium isolated from mangrove plant.</title>
        <authorList>
            <person name="Wang R."/>
        </authorList>
    </citation>
    <scope>NUCLEOTIDE SEQUENCE [LARGE SCALE GENOMIC DNA]</scope>
    <source>
        <strain evidence="1">110B</strain>
        <strain evidence="3">H14(2018)</strain>
    </source>
</reference>
<reference evidence="1 3" key="1">
    <citation type="submission" date="2018-07" db="EMBL/GenBank/DDBJ databases">
        <authorList>
            <person name="Ye Y."/>
        </authorList>
    </citation>
    <scope>NUCLEOTIDE SEQUENCE [LARGE SCALE GENOMIC DNA]</scope>
    <source>
        <strain evidence="1">110B</strain>
        <strain evidence="3">H14(2018)</strain>
    </source>
</reference>
<dbReference type="RefSeq" id="WP_091330336.1">
    <property type="nucleotide sequence ID" value="NZ_CBDRJA010000007.1"/>
</dbReference>
<dbReference type="Proteomes" id="UP000471364">
    <property type="component" value="Unassembled WGS sequence"/>
</dbReference>
<protein>
    <submittedName>
        <fullName evidence="1">Uncharacterized protein</fullName>
    </submittedName>
</protein>
<evidence type="ECO:0000313" key="2">
    <source>
        <dbReference type="EMBL" id="KAB1110965.1"/>
    </source>
</evidence>
<name>A0A1C6T956_9ACTN</name>
<keyword evidence="4" id="KW-1185">Reference proteome</keyword>
<dbReference type="Proteomes" id="UP000253958">
    <property type="component" value="Chromosome"/>
</dbReference>
<evidence type="ECO:0000313" key="4">
    <source>
        <dbReference type="Proteomes" id="UP000471364"/>
    </source>
</evidence>
<organism evidence="1 3">
    <name type="scientific">Micromonospora aurantiaca</name>
    <name type="common">nom. illeg.</name>
    <dbReference type="NCBI Taxonomy" id="47850"/>
    <lineage>
        <taxon>Bacteria</taxon>
        <taxon>Bacillati</taxon>
        <taxon>Actinomycetota</taxon>
        <taxon>Actinomycetes</taxon>
        <taxon>Micromonosporales</taxon>
        <taxon>Micromonosporaceae</taxon>
        <taxon>Micromonospora</taxon>
    </lineage>
</organism>
<evidence type="ECO:0000313" key="3">
    <source>
        <dbReference type="Proteomes" id="UP000253958"/>
    </source>
</evidence>
<gene>
    <name evidence="1" type="ORF">DVH21_10365</name>
    <name evidence="2" type="ORF">F6X54_17150</name>
</gene>
<sequence>MADPTREAILRALADLWANGCPVPAPELRERLADVGLRRWRSVARRHRGRRLGPDDRLRDLVRGLVAAFEPDPKLVGPLVRDYECVARAIADAVTSTEPPGAVADAR</sequence>